<dbReference type="Pfam" id="PF04833">
    <property type="entry name" value="COBRA"/>
    <property type="match status" value="1"/>
</dbReference>
<evidence type="ECO:0000256" key="2">
    <source>
        <dbReference type="ARBA" id="ARBA00005507"/>
    </source>
</evidence>
<comment type="caution">
    <text evidence="9">The sequence shown here is derived from an EMBL/GenBank/DDBJ whole genome shotgun (WGS) entry which is preliminary data.</text>
</comment>
<feature type="domain" description="COBRA C-terminal" evidence="8">
    <location>
        <begin position="231"/>
        <end position="420"/>
    </location>
</feature>
<reference evidence="9" key="1">
    <citation type="journal article" date="2022" name="Plant J.">
        <title>Strategies of tolerance reflected in two North American maple genomes.</title>
        <authorList>
            <person name="McEvoy S.L."/>
            <person name="Sezen U.U."/>
            <person name="Trouern-Trend A."/>
            <person name="McMahon S.M."/>
            <person name="Schaberg P.G."/>
            <person name="Yang J."/>
            <person name="Wegrzyn J.L."/>
            <person name="Swenson N.G."/>
        </authorList>
    </citation>
    <scope>NUCLEOTIDE SEQUENCE</scope>
    <source>
        <strain evidence="9">NS2018</strain>
    </source>
</reference>
<evidence type="ECO:0000256" key="1">
    <source>
        <dbReference type="ARBA" id="ARBA00004609"/>
    </source>
</evidence>
<dbReference type="Pfam" id="PF25079">
    <property type="entry name" value="COB_C"/>
    <property type="match status" value="1"/>
</dbReference>
<dbReference type="PANTHER" id="PTHR31673">
    <property type="entry name" value="PROTEIN COBRA"/>
    <property type="match status" value="1"/>
</dbReference>
<proteinExistence type="inferred from homology"/>
<evidence type="ECO:0000256" key="3">
    <source>
        <dbReference type="ARBA" id="ARBA00022622"/>
    </source>
</evidence>
<dbReference type="GO" id="GO:0010215">
    <property type="term" value="P:cellulose microfibril organization"/>
    <property type="evidence" value="ECO:0007669"/>
    <property type="project" value="InterPro"/>
</dbReference>
<gene>
    <name evidence="9" type="ORF">LWI29_036904</name>
</gene>
<sequence>MLPAATDFPDKNEAFCIDIVDIIGFYVVESIRHYCYDPLDPNGNITVTIDILQRTTDGYTARVTIQNYYQYRHVDKPGWTIGWTWTKEEVIVSMSGAFATQQGNCSSLNFQDAHCCKKDPQIADLPTDASPENMTEGCCKGGLISAYAINPAKSFSSFEISVANLGANTTYFAPQNLTIMAPGPGYTCGSLQDTDPTVSPDIGGRRHVQVYRTWKSICTYSTFLANKAPACCVSLSTFYNPTITSCRLCSCGCRPTDQNATSCIREGYNLPQSDFVNSIDFVKCTDHMCPVRVHWHVKNNYVDHWRIKLTVSNYNYKKNYSDWNVLVQHPGFSQKSTAYSFNGTVLPAVGFAEEVALYWGVSYFNEELLQADEDQEGSVTTDILLEKDSKSFTFRNGWGFPRRIYFNGEDCEMPLPDTFPMLPNSSSTLKPTSNSFWLLLLLLLLTFLTFKTQISNFGSDDQ</sequence>
<keyword evidence="10" id="KW-1185">Reference proteome</keyword>
<comment type="similarity">
    <text evidence="2 7">Belongs to the COBRA family.</text>
</comment>
<reference evidence="9" key="2">
    <citation type="submission" date="2023-06" db="EMBL/GenBank/DDBJ databases">
        <authorList>
            <person name="Swenson N.G."/>
            <person name="Wegrzyn J.L."/>
            <person name="Mcevoy S.L."/>
        </authorList>
    </citation>
    <scope>NUCLEOTIDE SEQUENCE</scope>
    <source>
        <strain evidence="9">NS2018</strain>
        <tissue evidence="9">Leaf</tissue>
    </source>
</reference>
<organism evidence="9 10">
    <name type="scientific">Acer saccharum</name>
    <name type="common">Sugar maple</name>
    <dbReference type="NCBI Taxonomy" id="4024"/>
    <lineage>
        <taxon>Eukaryota</taxon>
        <taxon>Viridiplantae</taxon>
        <taxon>Streptophyta</taxon>
        <taxon>Embryophyta</taxon>
        <taxon>Tracheophyta</taxon>
        <taxon>Spermatophyta</taxon>
        <taxon>Magnoliopsida</taxon>
        <taxon>eudicotyledons</taxon>
        <taxon>Gunneridae</taxon>
        <taxon>Pentapetalae</taxon>
        <taxon>rosids</taxon>
        <taxon>malvids</taxon>
        <taxon>Sapindales</taxon>
        <taxon>Sapindaceae</taxon>
        <taxon>Hippocastanoideae</taxon>
        <taxon>Acereae</taxon>
        <taxon>Acer</taxon>
    </lineage>
</organism>
<keyword evidence="4" id="KW-0732">Signal</keyword>
<keyword evidence="3" id="KW-0336">GPI-anchor</keyword>
<accession>A0AA39VEU8</accession>
<dbReference type="PANTHER" id="PTHR31673:SF41">
    <property type="entry name" value="COBRA-LIKE PROTEIN"/>
    <property type="match status" value="1"/>
</dbReference>
<comment type="subcellular location">
    <subcellularLocation>
        <location evidence="1">Cell membrane</location>
        <topology evidence="1">Lipid-anchor</topology>
        <topology evidence="1">GPI-anchor</topology>
    </subcellularLocation>
</comment>
<dbReference type="GO" id="GO:0052324">
    <property type="term" value="P:plant-type cell wall cellulose biosynthetic process"/>
    <property type="evidence" value="ECO:0007669"/>
    <property type="project" value="TreeGrafter"/>
</dbReference>
<evidence type="ECO:0000256" key="4">
    <source>
        <dbReference type="ARBA" id="ARBA00022729"/>
    </source>
</evidence>
<dbReference type="Proteomes" id="UP001168877">
    <property type="component" value="Unassembled WGS sequence"/>
</dbReference>
<keyword evidence="3" id="KW-0472">Membrane</keyword>
<dbReference type="GO" id="GO:0098552">
    <property type="term" value="C:side of membrane"/>
    <property type="evidence" value="ECO:0007669"/>
    <property type="project" value="UniProtKB-KW"/>
</dbReference>
<evidence type="ECO:0000313" key="9">
    <source>
        <dbReference type="EMBL" id="KAK0583434.1"/>
    </source>
</evidence>
<protein>
    <recommendedName>
        <fullName evidence="7">COBRA-like protein</fullName>
    </recommendedName>
</protein>
<evidence type="ECO:0000313" key="10">
    <source>
        <dbReference type="Proteomes" id="UP001168877"/>
    </source>
</evidence>
<dbReference type="PIRSF" id="PIRSF038122">
    <property type="entry name" value="COBRA"/>
    <property type="match status" value="1"/>
</dbReference>
<evidence type="ECO:0000259" key="8">
    <source>
        <dbReference type="Pfam" id="PF25079"/>
    </source>
</evidence>
<dbReference type="EMBL" id="JAUESC010000384">
    <property type="protein sequence ID" value="KAK0583434.1"/>
    <property type="molecule type" value="Genomic_DNA"/>
</dbReference>
<evidence type="ECO:0000256" key="5">
    <source>
        <dbReference type="ARBA" id="ARBA00023180"/>
    </source>
</evidence>
<dbReference type="InterPro" id="IPR006918">
    <property type="entry name" value="COBRA_pln"/>
</dbReference>
<dbReference type="GO" id="GO:0005886">
    <property type="term" value="C:plasma membrane"/>
    <property type="evidence" value="ECO:0007669"/>
    <property type="project" value="UniProtKB-SubCell"/>
</dbReference>
<dbReference type="AlphaFoldDB" id="A0AA39VEU8"/>
<keyword evidence="6" id="KW-0449">Lipoprotein</keyword>
<evidence type="ECO:0000256" key="6">
    <source>
        <dbReference type="ARBA" id="ARBA00023288"/>
    </source>
</evidence>
<evidence type="ECO:0000256" key="7">
    <source>
        <dbReference type="PIRNR" id="PIRNR038122"/>
    </source>
</evidence>
<dbReference type="InterPro" id="IPR056900">
    <property type="entry name" value="COB_C"/>
</dbReference>
<name>A0AA39VEU8_ACESA</name>
<keyword evidence="5" id="KW-0325">Glycoprotein</keyword>